<accession>A0ABD1ZJV8</accession>
<feature type="region of interest" description="Disordered" evidence="1">
    <location>
        <begin position="441"/>
        <end position="460"/>
    </location>
</feature>
<evidence type="ECO:0000313" key="3">
    <source>
        <dbReference type="EMBL" id="KAL2651734.1"/>
    </source>
</evidence>
<feature type="transmembrane region" description="Helical" evidence="2">
    <location>
        <begin position="383"/>
        <end position="403"/>
    </location>
</feature>
<protein>
    <submittedName>
        <fullName evidence="3">Uncharacterized protein</fullName>
    </submittedName>
</protein>
<keyword evidence="2" id="KW-0812">Transmembrane</keyword>
<evidence type="ECO:0000313" key="4">
    <source>
        <dbReference type="Proteomes" id="UP001605036"/>
    </source>
</evidence>
<dbReference type="EMBL" id="JBHFFA010000001">
    <property type="protein sequence ID" value="KAL2651734.1"/>
    <property type="molecule type" value="Genomic_DNA"/>
</dbReference>
<evidence type="ECO:0000256" key="1">
    <source>
        <dbReference type="SAM" id="MobiDB-lite"/>
    </source>
</evidence>
<proteinExistence type="predicted"/>
<reference evidence="3 4" key="1">
    <citation type="submission" date="2024-09" db="EMBL/GenBank/DDBJ databases">
        <title>Chromosome-scale assembly of Riccia fluitans.</title>
        <authorList>
            <person name="Paukszto L."/>
            <person name="Sawicki J."/>
            <person name="Karawczyk K."/>
            <person name="Piernik-Szablinska J."/>
            <person name="Szczecinska M."/>
            <person name="Mazdziarz M."/>
        </authorList>
    </citation>
    <scope>NUCLEOTIDE SEQUENCE [LARGE SCALE GENOMIC DNA]</scope>
    <source>
        <strain evidence="3">Rf_01</strain>
        <tissue evidence="3">Aerial parts of the thallus</tissue>
    </source>
</reference>
<keyword evidence="2" id="KW-1133">Transmembrane helix</keyword>
<dbReference type="Proteomes" id="UP001605036">
    <property type="component" value="Unassembled WGS sequence"/>
</dbReference>
<comment type="caution">
    <text evidence="3">The sequence shown here is derived from an EMBL/GenBank/DDBJ whole genome shotgun (WGS) entry which is preliminary data.</text>
</comment>
<keyword evidence="2" id="KW-0472">Membrane</keyword>
<keyword evidence="4" id="KW-1185">Reference proteome</keyword>
<dbReference type="AlphaFoldDB" id="A0ABD1ZJV8"/>
<name>A0ABD1ZJV8_9MARC</name>
<sequence length="460" mass="50131">MGSLRGVLRPKKITTRARGSGVCVTVSRHGVYAVSSSTVPVCVSVDVPIRNVMEAEGRDRMVVRRERRRREGERGSVNGVVECVGGWIRPPVPYGQGSTWRDRLLPWARTYPDRPTPRSAYLARPARSQANGSGRQLVGCLGCSSRRERDVPSGQLMEPAPRLIVGVESTQDLLQTSSNRMDSRQFGHLESQKRPGTQVSAIANRAGTSHFANSGTGSRGEEIHSNWLSCWSITAYIMQGIDLKVLRQSGRGPDRAAYDFSSLTGPLTPECASFFTDRTEAGRTGCGPGGGHCGYPVPPIKHREVLCKRVSRVDHDSRGCGVCSKAQFDLEGSLTFPRCAVNSLRVELPISIKLSLLHVGAVDSSFGLMIFVVRMSSRVGDPWYSSASFAVGTIMSVALVYTVRVQVRLARANANVPGFREFQLEFRRVEFLIIRAPATRTGGPSSNRPPLECTAATSVL</sequence>
<organism evidence="3 4">
    <name type="scientific">Riccia fluitans</name>
    <dbReference type="NCBI Taxonomy" id="41844"/>
    <lineage>
        <taxon>Eukaryota</taxon>
        <taxon>Viridiplantae</taxon>
        <taxon>Streptophyta</taxon>
        <taxon>Embryophyta</taxon>
        <taxon>Marchantiophyta</taxon>
        <taxon>Marchantiopsida</taxon>
        <taxon>Marchantiidae</taxon>
        <taxon>Marchantiales</taxon>
        <taxon>Ricciaceae</taxon>
        <taxon>Riccia</taxon>
    </lineage>
</organism>
<gene>
    <name evidence="3" type="ORF">R1flu_019862</name>
</gene>
<evidence type="ECO:0000256" key="2">
    <source>
        <dbReference type="SAM" id="Phobius"/>
    </source>
</evidence>